<sequence length="104" mass="10973">EAAAMVTKAMQEARQGKGAEQDNEATGESKVRQPEDSPDVAVGMSPRGGRSPRGGQGYEDRVPYTPRTARRTPAAASPGGGAPPQSPRGPREEREERVFGNGAR</sequence>
<dbReference type="EMBL" id="CAUYUJ010007278">
    <property type="protein sequence ID" value="CAK0820174.1"/>
    <property type="molecule type" value="Genomic_DNA"/>
</dbReference>
<reference evidence="2" key="1">
    <citation type="submission" date="2023-10" db="EMBL/GenBank/DDBJ databases">
        <authorList>
            <person name="Chen Y."/>
            <person name="Shah S."/>
            <person name="Dougan E. K."/>
            <person name="Thang M."/>
            <person name="Chan C."/>
        </authorList>
    </citation>
    <scope>NUCLEOTIDE SEQUENCE [LARGE SCALE GENOMIC DNA]</scope>
</reference>
<proteinExistence type="predicted"/>
<comment type="caution">
    <text evidence="2">The sequence shown here is derived from an EMBL/GenBank/DDBJ whole genome shotgun (WGS) entry which is preliminary data.</text>
</comment>
<dbReference type="Proteomes" id="UP001189429">
    <property type="component" value="Unassembled WGS sequence"/>
</dbReference>
<gene>
    <name evidence="2" type="ORF">PCOR1329_LOCUS21953</name>
</gene>
<feature type="compositionally biased region" description="Low complexity" evidence="1">
    <location>
        <begin position="65"/>
        <end position="77"/>
    </location>
</feature>
<accession>A0ABN9RPM7</accession>
<feature type="compositionally biased region" description="Basic and acidic residues" evidence="1">
    <location>
        <begin position="89"/>
        <end position="98"/>
    </location>
</feature>
<feature type="region of interest" description="Disordered" evidence="1">
    <location>
        <begin position="1"/>
        <end position="104"/>
    </location>
</feature>
<organism evidence="2 3">
    <name type="scientific">Prorocentrum cordatum</name>
    <dbReference type="NCBI Taxonomy" id="2364126"/>
    <lineage>
        <taxon>Eukaryota</taxon>
        <taxon>Sar</taxon>
        <taxon>Alveolata</taxon>
        <taxon>Dinophyceae</taxon>
        <taxon>Prorocentrales</taxon>
        <taxon>Prorocentraceae</taxon>
        <taxon>Prorocentrum</taxon>
    </lineage>
</organism>
<keyword evidence="3" id="KW-1185">Reference proteome</keyword>
<feature type="non-terminal residue" evidence="2">
    <location>
        <position position="104"/>
    </location>
</feature>
<evidence type="ECO:0000313" key="3">
    <source>
        <dbReference type="Proteomes" id="UP001189429"/>
    </source>
</evidence>
<feature type="non-terminal residue" evidence="2">
    <location>
        <position position="1"/>
    </location>
</feature>
<evidence type="ECO:0000313" key="2">
    <source>
        <dbReference type="EMBL" id="CAK0820174.1"/>
    </source>
</evidence>
<name>A0ABN9RPM7_9DINO</name>
<evidence type="ECO:0000256" key="1">
    <source>
        <dbReference type="SAM" id="MobiDB-lite"/>
    </source>
</evidence>
<protein>
    <submittedName>
        <fullName evidence="2">Uncharacterized protein</fullName>
    </submittedName>
</protein>